<evidence type="ECO:0000256" key="7">
    <source>
        <dbReference type="ARBA" id="ARBA00022958"/>
    </source>
</evidence>
<feature type="transmembrane region" description="Helical" evidence="13">
    <location>
        <begin position="172"/>
        <end position="192"/>
    </location>
</feature>
<dbReference type="PANTHER" id="PTHR34220:SF7">
    <property type="entry name" value="SENSOR HISTIDINE KINASE YPDA"/>
    <property type="match status" value="1"/>
</dbReference>
<evidence type="ECO:0000256" key="2">
    <source>
        <dbReference type="ARBA" id="ARBA00006920"/>
    </source>
</evidence>
<evidence type="ECO:0000313" key="14">
    <source>
        <dbReference type="EMBL" id="VEB39752.1"/>
    </source>
</evidence>
<feature type="transmembrane region" description="Helical" evidence="13">
    <location>
        <begin position="212"/>
        <end position="232"/>
    </location>
</feature>
<evidence type="ECO:0000256" key="9">
    <source>
        <dbReference type="ARBA" id="ARBA00023065"/>
    </source>
</evidence>
<dbReference type="GO" id="GO:0015252">
    <property type="term" value="F:proton channel activity"/>
    <property type="evidence" value="ECO:0007669"/>
    <property type="project" value="InterPro"/>
</dbReference>
<keyword evidence="11" id="KW-0407">Ion channel</keyword>
<keyword evidence="8 13" id="KW-1133">Transmembrane helix</keyword>
<name>A0A3S4IVV6_CHRVL</name>
<keyword evidence="6" id="KW-0631">Potassium channel</keyword>
<feature type="transmembrane region" description="Helical" evidence="13">
    <location>
        <begin position="143"/>
        <end position="160"/>
    </location>
</feature>
<evidence type="ECO:0000256" key="1">
    <source>
        <dbReference type="ARBA" id="ARBA00004141"/>
    </source>
</evidence>
<dbReference type="InterPro" id="IPR036890">
    <property type="entry name" value="HATPase_C_sf"/>
</dbReference>
<keyword evidence="7" id="KW-0630">Potassium</keyword>
<protein>
    <submittedName>
        <fullName evidence="14">Predicted signal transduction protein with a C-terminal ATPase domain</fullName>
    </submittedName>
</protein>
<evidence type="ECO:0000256" key="13">
    <source>
        <dbReference type="SAM" id="Phobius"/>
    </source>
</evidence>
<evidence type="ECO:0000256" key="6">
    <source>
        <dbReference type="ARBA" id="ARBA00022826"/>
    </source>
</evidence>
<keyword evidence="4" id="KW-0633">Potassium transport</keyword>
<feature type="transmembrane region" description="Helical" evidence="13">
    <location>
        <begin position="238"/>
        <end position="259"/>
    </location>
</feature>
<sequence length="312" mass="34634">MSWRIDAPPDAELPPLLLQPLAENAVCHGAERVAGEVEIVISARVAGGLLELTLDNPLPADAAPGAGSGIALENLRERLALLYDAEASLLAERRGERYLARVRLPCRPRPGLAEAAALCRTRPAALHSSHDHPREAQYGKNRLEAFSDGVIAIIITIMVLELKVPHGTDWQSLAPLLPVFLSYLLSFIYVGIYWNNHHHFYHATRRVDGRVLWANLHLLFWMSLIPFVTGWMGENHYAPLPVALYGAVLLMCAVAWWIMQQSLLCLPGNRTRLSEALAATSRASSRPCATCWRSRPPGGTPGWPARCTWRWR</sequence>
<proteinExistence type="inferred from homology"/>
<comment type="similarity">
    <text evidence="2">Belongs to the TMEM175 family.</text>
</comment>
<keyword evidence="9" id="KW-0406">Ion transport</keyword>
<comment type="catalytic activity">
    <reaction evidence="12">
        <text>K(+)(in) = K(+)(out)</text>
        <dbReference type="Rhea" id="RHEA:29463"/>
        <dbReference type="ChEBI" id="CHEBI:29103"/>
    </reaction>
</comment>
<keyword evidence="3" id="KW-0813">Transport</keyword>
<evidence type="ECO:0000256" key="8">
    <source>
        <dbReference type="ARBA" id="ARBA00022989"/>
    </source>
</evidence>
<keyword evidence="5 13" id="KW-0812">Transmembrane</keyword>
<dbReference type="GO" id="GO:0016020">
    <property type="term" value="C:membrane"/>
    <property type="evidence" value="ECO:0007669"/>
    <property type="project" value="UniProtKB-SubCell"/>
</dbReference>
<evidence type="ECO:0000256" key="4">
    <source>
        <dbReference type="ARBA" id="ARBA00022538"/>
    </source>
</evidence>
<dbReference type="AlphaFoldDB" id="A0A3S4IVV6"/>
<dbReference type="InterPro" id="IPR010617">
    <property type="entry name" value="TMEM175-like"/>
</dbReference>
<dbReference type="Proteomes" id="UP000275777">
    <property type="component" value="Chromosome"/>
</dbReference>
<evidence type="ECO:0000256" key="11">
    <source>
        <dbReference type="ARBA" id="ARBA00023303"/>
    </source>
</evidence>
<evidence type="ECO:0000256" key="5">
    <source>
        <dbReference type="ARBA" id="ARBA00022692"/>
    </source>
</evidence>
<keyword evidence="10 13" id="KW-0472">Membrane</keyword>
<dbReference type="GO" id="GO:0005267">
    <property type="term" value="F:potassium channel activity"/>
    <property type="evidence" value="ECO:0007669"/>
    <property type="project" value="UniProtKB-KW"/>
</dbReference>
<dbReference type="EMBL" id="LR134182">
    <property type="protein sequence ID" value="VEB39752.1"/>
    <property type="molecule type" value="Genomic_DNA"/>
</dbReference>
<evidence type="ECO:0000256" key="3">
    <source>
        <dbReference type="ARBA" id="ARBA00022448"/>
    </source>
</evidence>
<dbReference type="PANTHER" id="PTHR34220">
    <property type="entry name" value="SENSOR HISTIDINE KINASE YPDA"/>
    <property type="match status" value="1"/>
</dbReference>
<organism evidence="14 15">
    <name type="scientific">Chromobacterium violaceum</name>
    <dbReference type="NCBI Taxonomy" id="536"/>
    <lineage>
        <taxon>Bacteria</taxon>
        <taxon>Pseudomonadati</taxon>
        <taxon>Pseudomonadota</taxon>
        <taxon>Betaproteobacteria</taxon>
        <taxon>Neisseriales</taxon>
        <taxon>Chromobacteriaceae</taxon>
        <taxon>Chromobacterium</taxon>
    </lineage>
</organism>
<evidence type="ECO:0000256" key="12">
    <source>
        <dbReference type="ARBA" id="ARBA00034430"/>
    </source>
</evidence>
<dbReference type="Gene3D" id="3.30.565.10">
    <property type="entry name" value="Histidine kinase-like ATPase, C-terminal domain"/>
    <property type="match status" value="1"/>
</dbReference>
<reference evidence="14 15" key="1">
    <citation type="submission" date="2018-12" db="EMBL/GenBank/DDBJ databases">
        <authorList>
            <consortium name="Pathogen Informatics"/>
        </authorList>
    </citation>
    <scope>NUCLEOTIDE SEQUENCE [LARGE SCALE GENOMIC DNA]</scope>
    <source>
        <strain evidence="14 15">NCTC9695</strain>
    </source>
</reference>
<evidence type="ECO:0000313" key="15">
    <source>
        <dbReference type="Proteomes" id="UP000275777"/>
    </source>
</evidence>
<dbReference type="InterPro" id="IPR050640">
    <property type="entry name" value="Bact_2-comp_sensor_kinase"/>
</dbReference>
<accession>A0A3S4IVV6</accession>
<gene>
    <name evidence="14" type="ORF">NCTC9695_00137</name>
</gene>
<dbReference type="Pfam" id="PF06736">
    <property type="entry name" value="TMEM175"/>
    <property type="match status" value="1"/>
</dbReference>
<comment type="subcellular location">
    <subcellularLocation>
        <location evidence="1">Membrane</location>
        <topology evidence="1">Multi-pass membrane protein</topology>
    </subcellularLocation>
</comment>
<evidence type="ECO:0000256" key="10">
    <source>
        <dbReference type="ARBA" id="ARBA00023136"/>
    </source>
</evidence>